<dbReference type="AlphaFoldDB" id="A0A5N6NJQ8"/>
<dbReference type="EMBL" id="SZYD01000011">
    <property type="protein sequence ID" value="KAD4888457.1"/>
    <property type="molecule type" value="Genomic_DNA"/>
</dbReference>
<comment type="caution">
    <text evidence="1">The sequence shown here is derived from an EMBL/GenBank/DDBJ whole genome shotgun (WGS) entry which is preliminary data.</text>
</comment>
<proteinExistence type="predicted"/>
<reference evidence="1 2" key="1">
    <citation type="submission" date="2019-05" db="EMBL/GenBank/DDBJ databases">
        <title>Mikania micrantha, genome provides insights into the molecular mechanism of rapid growth.</title>
        <authorList>
            <person name="Liu B."/>
        </authorList>
    </citation>
    <scope>NUCLEOTIDE SEQUENCE [LARGE SCALE GENOMIC DNA]</scope>
    <source>
        <strain evidence="1">NLD-2019</strain>
        <tissue evidence="1">Leaf</tissue>
    </source>
</reference>
<keyword evidence="2" id="KW-1185">Reference proteome</keyword>
<name>A0A5N6NJQ8_9ASTR</name>
<dbReference type="Proteomes" id="UP000326396">
    <property type="component" value="Linkage Group LG19"/>
</dbReference>
<protein>
    <submittedName>
        <fullName evidence="1">Uncharacterized protein</fullName>
    </submittedName>
</protein>
<evidence type="ECO:0000313" key="2">
    <source>
        <dbReference type="Proteomes" id="UP000326396"/>
    </source>
</evidence>
<dbReference type="OrthoDB" id="10645624at2759"/>
<sequence>MASSYRPQSFAQISNGPCRADDILWNFQKMTMQFTVEGQRFELKGIHTNKTTMCALTISDEVLETHARKGNAHMYSLQLTEHVREAMYTSKVVTGERGTTDNHRWQHLIHEFLEVFEVPKNLPPERELDHKIKLKEGTVALSQKP</sequence>
<accession>A0A5N6NJQ8</accession>
<organism evidence="1 2">
    <name type="scientific">Mikania micrantha</name>
    <name type="common">bitter vine</name>
    <dbReference type="NCBI Taxonomy" id="192012"/>
    <lineage>
        <taxon>Eukaryota</taxon>
        <taxon>Viridiplantae</taxon>
        <taxon>Streptophyta</taxon>
        <taxon>Embryophyta</taxon>
        <taxon>Tracheophyta</taxon>
        <taxon>Spermatophyta</taxon>
        <taxon>Magnoliopsida</taxon>
        <taxon>eudicotyledons</taxon>
        <taxon>Gunneridae</taxon>
        <taxon>Pentapetalae</taxon>
        <taxon>asterids</taxon>
        <taxon>campanulids</taxon>
        <taxon>Asterales</taxon>
        <taxon>Asteraceae</taxon>
        <taxon>Asteroideae</taxon>
        <taxon>Heliantheae alliance</taxon>
        <taxon>Eupatorieae</taxon>
        <taxon>Mikania</taxon>
    </lineage>
</organism>
<gene>
    <name evidence="1" type="ORF">E3N88_20530</name>
</gene>
<evidence type="ECO:0000313" key="1">
    <source>
        <dbReference type="EMBL" id="KAD4888457.1"/>
    </source>
</evidence>